<proteinExistence type="inferred from homology"/>
<keyword evidence="4" id="KW-0472">Membrane</keyword>
<keyword evidence="5" id="KW-0998">Cell outer membrane</keyword>
<dbReference type="Pfam" id="PF06629">
    <property type="entry name" value="MipA"/>
    <property type="match status" value="1"/>
</dbReference>
<evidence type="ECO:0000256" key="3">
    <source>
        <dbReference type="ARBA" id="ARBA00022729"/>
    </source>
</evidence>
<dbReference type="Proteomes" id="UP000249577">
    <property type="component" value="Unassembled WGS sequence"/>
</dbReference>
<gene>
    <name evidence="7" type="ORF">DI565_07105</name>
</gene>
<dbReference type="InterPro" id="IPR010583">
    <property type="entry name" value="MipA"/>
</dbReference>
<comment type="subcellular location">
    <subcellularLocation>
        <location evidence="1">Cell outer membrane</location>
    </subcellularLocation>
</comment>
<sequence>MLSRSAVLIATLTLGVAAPAFAADMPEVQAPVAAAAVNEGWVVTLKATGIVSPLFEGTSKYGLSGYPGLSIRRPGQPWKFGAPDDGFGFAVIDTPWLQFGPVARIRSERDSSDVKKFYGMKDIDWAVEPGAFVEIYPVDVLRIRGELRHGIGGHDGFVGNVSADYIQKFGAFTVSLGPRMELGDGDFMNEYFGVTRAEAAASKQNISAYKAKGGVKSVGASAAVTYDWNETWSTTAFGSYNRLVGEAADSPVAKDLGTKNSFTAGVGVAYSFSTDW</sequence>
<dbReference type="PANTHER" id="PTHR38776">
    <property type="entry name" value="MLTA-INTERACTING PROTEIN-RELATED"/>
    <property type="match status" value="1"/>
</dbReference>
<dbReference type="AlphaFoldDB" id="A0A2W5KJJ7"/>
<evidence type="ECO:0000313" key="7">
    <source>
        <dbReference type="EMBL" id="PZQ17286.1"/>
    </source>
</evidence>
<keyword evidence="3 6" id="KW-0732">Signal</keyword>
<evidence type="ECO:0000313" key="8">
    <source>
        <dbReference type="Proteomes" id="UP000249577"/>
    </source>
</evidence>
<evidence type="ECO:0000256" key="2">
    <source>
        <dbReference type="ARBA" id="ARBA00005722"/>
    </source>
</evidence>
<organism evidence="7 8">
    <name type="scientific">Ancylobacter novellus</name>
    <name type="common">Thiobacillus novellus</name>
    <dbReference type="NCBI Taxonomy" id="921"/>
    <lineage>
        <taxon>Bacteria</taxon>
        <taxon>Pseudomonadati</taxon>
        <taxon>Pseudomonadota</taxon>
        <taxon>Alphaproteobacteria</taxon>
        <taxon>Hyphomicrobiales</taxon>
        <taxon>Xanthobacteraceae</taxon>
        <taxon>Ancylobacter</taxon>
    </lineage>
</organism>
<evidence type="ECO:0000256" key="6">
    <source>
        <dbReference type="SAM" id="SignalP"/>
    </source>
</evidence>
<dbReference type="EMBL" id="QFPN01000003">
    <property type="protein sequence ID" value="PZQ17286.1"/>
    <property type="molecule type" value="Genomic_DNA"/>
</dbReference>
<dbReference type="GO" id="GO:0009279">
    <property type="term" value="C:cell outer membrane"/>
    <property type="evidence" value="ECO:0007669"/>
    <property type="project" value="UniProtKB-SubCell"/>
</dbReference>
<reference evidence="7 8" key="1">
    <citation type="submission" date="2017-08" db="EMBL/GenBank/DDBJ databases">
        <title>Infants hospitalized years apart are colonized by the same room-sourced microbial strains.</title>
        <authorList>
            <person name="Brooks B."/>
            <person name="Olm M.R."/>
            <person name="Firek B.A."/>
            <person name="Baker R."/>
            <person name="Thomas B.C."/>
            <person name="Morowitz M.J."/>
            <person name="Banfield J.F."/>
        </authorList>
    </citation>
    <scope>NUCLEOTIDE SEQUENCE [LARGE SCALE GENOMIC DNA]</scope>
    <source>
        <strain evidence="7">S2_005_003_R2_43</strain>
    </source>
</reference>
<protein>
    <submittedName>
        <fullName evidence="7">MipA/OmpV family protein</fullName>
    </submittedName>
</protein>
<comment type="similarity">
    <text evidence="2">Belongs to the MipA/OmpV family.</text>
</comment>
<comment type="caution">
    <text evidence="7">The sequence shown here is derived from an EMBL/GenBank/DDBJ whole genome shotgun (WGS) entry which is preliminary data.</text>
</comment>
<feature type="signal peptide" evidence="6">
    <location>
        <begin position="1"/>
        <end position="22"/>
    </location>
</feature>
<name>A0A2W5KJJ7_ANCNO</name>
<accession>A0A2W5KJJ7</accession>
<evidence type="ECO:0000256" key="1">
    <source>
        <dbReference type="ARBA" id="ARBA00004442"/>
    </source>
</evidence>
<feature type="chain" id="PRO_5016040580" evidence="6">
    <location>
        <begin position="23"/>
        <end position="276"/>
    </location>
</feature>
<evidence type="ECO:0000256" key="5">
    <source>
        <dbReference type="ARBA" id="ARBA00023237"/>
    </source>
</evidence>
<evidence type="ECO:0000256" key="4">
    <source>
        <dbReference type="ARBA" id="ARBA00023136"/>
    </source>
</evidence>
<dbReference type="PANTHER" id="PTHR38776:SF1">
    <property type="entry name" value="MLTA-INTERACTING PROTEIN-RELATED"/>
    <property type="match status" value="1"/>
</dbReference>